<dbReference type="Gene3D" id="3.40.50.360">
    <property type="match status" value="1"/>
</dbReference>
<protein>
    <submittedName>
        <fullName evidence="2">NAD(P)H-dependent FMN reductase</fullName>
    </submittedName>
</protein>
<dbReference type="EMBL" id="JACHIB010000014">
    <property type="protein sequence ID" value="MBB6084391.1"/>
    <property type="molecule type" value="Genomic_DNA"/>
</dbReference>
<dbReference type="GO" id="GO:0016491">
    <property type="term" value="F:oxidoreductase activity"/>
    <property type="evidence" value="ECO:0007669"/>
    <property type="project" value="InterPro"/>
</dbReference>
<reference evidence="2 3" key="1">
    <citation type="submission" date="2020-08" db="EMBL/GenBank/DDBJ databases">
        <title>Genomic Encyclopedia of Type Strains, Phase IV (KMG-IV): sequencing the most valuable type-strain genomes for metagenomic binning, comparative biology and taxonomic classification.</title>
        <authorList>
            <person name="Goeker M."/>
        </authorList>
    </citation>
    <scope>NUCLEOTIDE SEQUENCE [LARGE SCALE GENOMIC DNA]</scope>
    <source>
        <strain evidence="2 3">DSM 12141</strain>
    </source>
</reference>
<comment type="caution">
    <text evidence="2">The sequence shown here is derived from an EMBL/GenBank/DDBJ whole genome shotgun (WGS) entry which is preliminary data.</text>
</comment>
<dbReference type="SUPFAM" id="SSF52218">
    <property type="entry name" value="Flavoproteins"/>
    <property type="match status" value="1"/>
</dbReference>
<name>A0A7W9TQ96_CASDE</name>
<organism evidence="2 3">
    <name type="scientific">Castellaniella defragrans</name>
    <name type="common">Alcaligenes defragrans</name>
    <dbReference type="NCBI Taxonomy" id="75697"/>
    <lineage>
        <taxon>Bacteria</taxon>
        <taxon>Pseudomonadati</taxon>
        <taxon>Pseudomonadota</taxon>
        <taxon>Betaproteobacteria</taxon>
        <taxon>Burkholderiales</taxon>
        <taxon>Alcaligenaceae</taxon>
        <taxon>Castellaniella</taxon>
    </lineage>
</organism>
<dbReference type="InterPro" id="IPR005025">
    <property type="entry name" value="FMN_Rdtase-like_dom"/>
</dbReference>
<evidence type="ECO:0000313" key="2">
    <source>
        <dbReference type="EMBL" id="MBB6084391.1"/>
    </source>
</evidence>
<accession>A0A7W9TQ96</accession>
<evidence type="ECO:0000259" key="1">
    <source>
        <dbReference type="Pfam" id="PF03358"/>
    </source>
</evidence>
<feature type="domain" description="NADPH-dependent FMN reductase-like" evidence="1">
    <location>
        <begin position="13"/>
        <end position="129"/>
    </location>
</feature>
<dbReference type="Proteomes" id="UP000541136">
    <property type="component" value="Unassembled WGS sequence"/>
</dbReference>
<dbReference type="RefSeq" id="WP_151024167.1">
    <property type="nucleotide sequence ID" value="NZ_JACHIB010000014.1"/>
</dbReference>
<sequence length="167" mass="17748">MTTQLLIIWHSRTGAALQMARAAAAGAQAVADELDAGGRFDLQVRPADTVRTENLLAADGYLFAAPENLAALSGAMKECLDRTYYHVLDRLNGRPYGAVITAGSDGDGARRQLERICTGWRLKPVAPTLIVPMRAQTPEAILAPKTVPGEWLARGAELGGTLAALLL</sequence>
<dbReference type="Pfam" id="PF03358">
    <property type="entry name" value="FMN_red"/>
    <property type="match status" value="1"/>
</dbReference>
<evidence type="ECO:0000313" key="3">
    <source>
        <dbReference type="Proteomes" id="UP000541136"/>
    </source>
</evidence>
<gene>
    <name evidence="2" type="ORF">HNR28_002436</name>
</gene>
<dbReference type="InterPro" id="IPR029039">
    <property type="entry name" value="Flavoprotein-like_sf"/>
</dbReference>
<dbReference type="AlphaFoldDB" id="A0A7W9TQ96"/>
<proteinExistence type="predicted"/>